<dbReference type="SUPFAM" id="SSF47413">
    <property type="entry name" value="lambda repressor-like DNA-binding domains"/>
    <property type="match status" value="1"/>
</dbReference>
<evidence type="ECO:0000259" key="1">
    <source>
        <dbReference type="PROSITE" id="PS50943"/>
    </source>
</evidence>
<dbReference type="Pfam" id="PF01381">
    <property type="entry name" value="HTH_3"/>
    <property type="match status" value="1"/>
</dbReference>
<feature type="domain" description="HTH cro/C1-type" evidence="1">
    <location>
        <begin position="14"/>
        <end position="67"/>
    </location>
</feature>
<dbReference type="AlphaFoldDB" id="A0A2N6CTC5"/>
<accession>A0A2N6CTC5</accession>
<gene>
    <name evidence="2" type="ORF">C0630_16385</name>
</gene>
<dbReference type="SMART" id="SM00530">
    <property type="entry name" value="HTH_XRE"/>
    <property type="match status" value="1"/>
</dbReference>
<dbReference type="RefSeq" id="WP_029134528.1">
    <property type="nucleotide sequence ID" value="NZ_PKUN01000025.1"/>
</dbReference>
<dbReference type="STRING" id="1111735.GCA_000428045_02563"/>
<dbReference type="EMBL" id="PKUN01000025">
    <property type="protein sequence ID" value="PLX60368.1"/>
    <property type="molecule type" value="Genomic_DNA"/>
</dbReference>
<name>A0A2N6CTC5_9GAMM</name>
<dbReference type="CDD" id="cd00093">
    <property type="entry name" value="HTH_XRE"/>
    <property type="match status" value="1"/>
</dbReference>
<reference evidence="2 3" key="1">
    <citation type="submission" date="2017-11" db="EMBL/GenBank/DDBJ databases">
        <title>Genome-resolved metagenomics identifies genetic mobility, metabolic interactions, and unexpected diversity in perchlorate-reducing communities.</title>
        <authorList>
            <person name="Barnum T.P."/>
            <person name="Figueroa I.A."/>
            <person name="Carlstrom C.I."/>
            <person name="Lucas L.N."/>
            <person name="Engelbrektson A.L."/>
            <person name="Coates J.D."/>
        </authorList>
    </citation>
    <scope>NUCLEOTIDE SEQUENCE [LARGE SCALE GENOMIC DNA]</scope>
    <source>
        <strain evidence="2">BM301</strain>
    </source>
</reference>
<evidence type="ECO:0000313" key="3">
    <source>
        <dbReference type="Proteomes" id="UP000235015"/>
    </source>
</evidence>
<dbReference type="Proteomes" id="UP000235015">
    <property type="component" value="Unassembled WGS sequence"/>
</dbReference>
<dbReference type="InterPro" id="IPR001387">
    <property type="entry name" value="Cro/C1-type_HTH"/>
</dbReference>
<organism evidence="2 3">
    <name type="scientific">Sedimenticola selenatireducens</name>
    <dbReference type="NCBI Taxonomy" id="191960"/>
    <lineage>
        <taxon>Bacteria</taxon>
        <taxon>Pseudomonadati</taxon>
        <taxon>Pseudomonadota</taxon>
        <taxon>Gammaproteobacteria</taxon>
        <taxon>Chromatiales</taxon>
        <taxon>Sedimenticolaceae</taxon>
        <taxon>Sedimenticola</taxon>
    </lineage>
</organism>
<dbReference type="InterPro" id="IPR010982">
    <property type="entry name" value="Lambda_DNA-bd_dom_sf"/>
</dbReference>
<evidence type="ECO:0000313" key="2">
    <source>
        <dbReference type="EMBL" id="PLX60368.1"/>
    </source>
</evidence>
<sequence length="85" mass="9831">MLFHSPKDLAAYYRDQRKARGLSQTEVAEEGVVRQDTVSKFETRPDNVRLETLFRLLSALDLEVHLVPKGESDVEGDKDQWSEPW</sequence>
<dbReference type="PROSITE" id="PS50943">
    <property type="entry name" value="HTH_CROC1"/>
    <property type="match status" value="1"/>
</dbReference>
<comment type="caution">
    <text evidence="2">The sequence shown here is derived from an EMBL/GenBank/DDBJ whole genome shotgun (WGS) entry which is preliminary data.</text>
</comment>
<dbReference type="GO" id="GO:0003677">
    <property type="term" value="F:DNA binding"/>
    <property type="evidence" value="ECO:0007669"/>
    <property type="project" value="InterPro"/>
</dbReference>
<dbReference type="Gene3D" id="1.10.260.40">
    <property type="entry name" value="lambda repressor-like DNA-binding domains"/>
    <property type="match status" value="1"/>
</dbReference>
<proteinExistence type="predicted"/>
<protein>
    <submittedName>
        <fullName evidence="2">Transcriptional regulator</fullName>
    </submittedName>
</protein>